<protein>
    <submittedName>
        <fullName evidence="1">Uncharacterized protein</fullName>
    </submittedName>
</protein>
<evidence type="ECO:0000313" key="1">
    <source>
        <dbReference type="EMBL" id="KAI0519101.1"/>
    </source>
</evidence>
<dbReference type="Proteomes" id="UP000829196">
    <property type="component" value="Unassembled WGS sequence"/>
</dbReference>
<evidence type="ECO:0000313" key="2">
    <source>
        <dbReference type="Proteomes" id="UP000829196"/>
    </source>
</evidence>
<dbReference type="AlphaFoldDB" id="A0A8T3BTY7"/>
<proteinExistence type="predicted"/>
<keyword evidence="2" id="KW-1185">Reference proteome</keyword>
<name>A0A8T3BTY7_DENNO</name>
<comment type="caution">
    <text evidence="1">The sequence shown here is derived from an EMBL/GenBank/DDBJ whole genome shotgun (WGS) entry which is preliminary data.</text>
</comment>
<dbReference type="SMR" id="A0A8T3BTY7"/>
<accession>A0A8T3BTY7</accession>
<gene>
    <name evidence="1" type="ORF">KFK09_006541</name>
</gene>
<organism evidence="1 2">
    <name type="scientific">Dendrobium nobile</name>
    <name type="common">Orchid</name>
    <dbReference type="NCBI Taxonomy" id="94219"/>
    <lineage>
        <taxon>Eukaryota</taxon>
        <taxon>Viridiplantae</taxon>
        <taxon>Streptophyta</taxon>
        <taxon>Embryophyta</taxon>
        <taxon>Tracheophyta</taxon>
        <taxon>Spermatophyta</taxon>
        <taxon>Magnoliopsida</taxon>
        <taxon>Liliopsida</taxon>
        <taxon>Asparagales</taxon>
        <taxon>Orchidaceae</taxon>
        <taxon>Epidendroideae</taxon>
        <taxon>Malaxideae</taxon>
        <taxon>Dendrobiinae</taxon>
        <taxon>Dendrobium</taxon>
    </lineage>
</organism>
<dbReference type="EMBL" id="JAGYWB010000006">
    <property type="protein sequence ID" value="KAI0519101.1"/>
    <property type="molecule type" value="Genomic_DNA"/>
</dbReference>
<reference evidence="1" key="1">
    <citation type="journal article" date="2022" name="Front. Genet.">
        <title>Chromosome-Scale Assembly of the Dendrobium nobile Genome Provides Insights Into the Molecular Mechanism of the Biosynthesis of the Medicinal Active Ingredient of Dendrobium.</title>
        <authorList>
            <person name="Xu Q."/>
            <person name="Niu S.-C."/>
            <person name="Li K.-L."/>
            <person name="Zheng P.-J."/>
            <person name="Zhang X.-J."/>
            <person name="Jia Y."/>
            <person name="Liu Y."/>
            <person name="Niu Y.-X."/>
            <person name="Yu L.-H."/>
            <person name="Chen D.-F."/>
            <person name="Zhang G.-Q."/>
        </authorList>
    </citation>
    <scope>NUCLEOTIDE SEQUENCE</scope>
    <source>
        <tissue evidence="1">Leaf</tissue>
    </source>
</reference>
<sequence length="65" mass="7593">MHGSVLQKARARRLSWWWVRRVVGELGFFGWILAKASSEGWRQSARVVEKEVDKKSRGLGFVHLR</sequence>